<dbReference type="AlphaFoldDB" id="A0AAN6S7B0"/>
<accession>A0AAN6S7B0</accession>
<dbReference type="EMBL" id="MU853768">
    <property type="protein sequence ID" value="KAK3943129.1"/>
    <property type="molecule type" value="Genomic_DNA"/>
</dbReference>
<protein>
    <submittedName>
        <fullName evidence="1">Uncharacterized protein</fullName>
    </submittedName>
</protein>
<proteinExistence type="predicted"/>
<dbReference type="Proteomes" id="UP001303473">
    <property type="component" value="Unassembled WGS sequence"/>
</dbReference>
<sequence>MCHLKRTVFTVCCHNTEKTYHCEAHRQRARGGYWRLCWPTQCSRKEETTAITYGFCPDCELYYRPFNTRDVNAILNYWAFKNDRQWTAPVDAAQVPADKVFGRGDFGWDDPRQIRCELIMLANQCSRKVYSGDHGLISDWIRKLENIRQSTLDWAEQ</sequence>
<reference evidence="2" key="1">
    <citation type="journal article" date="2023" name="Mol. Phylogenet. Evol.">
        <title>Genome-scale phylogeny and comparative genomics of the fungal order Sordariales.</title>
        <authorList>
            <person name="Hensen N."/>
            <person name="Bonometti L."/>
            <person name="Westerberg I."/>
            <person name="Brannstrom I.O."/>
            <person name="Guillou S."/>
            <person name="Cros-Aarteil S."/>
            <person name="Calhoun S."/>
            <person name="Haridas S."/>
            <person name="Kuo A."/>
            <person name="Mondo S."/>
            <person name="Pangilinan J."/>
            <person name="Riley R."/>
            <person name="LaButti K."/>
            <person name="Andreopoulos B."/>
            <person name="Lipzen A."/>
            <person name="Chen C."/>
            <person name="Yan M."/>
            <person name="Daum C."/>
            <person name="Ng V."/>
            <person name="Clum A."/>
            <person name="Steindorff A."/>
            <person name="Ohm R.A."/>
            <person name="Martin F."/>
            <person name="Silar P."/>
            <person name="Natvig D.O."/>
            <person name="Lalanne C."/>
            <person name="Gautier V."/>
            <person name="Ament-Velasquez S.L."/>
            <person name="Kruys A."/>
            <person name="Hutchinson M.I."/>
            <person name="Powell A.J."/>
            <person name="Barry K."/>
            <person name="Miller A.N."/>
            <person name="Grigoriev I.V."/>
            <person name="Debuchy R."/>
            <person name="Gladieux P."/>
            <person name="Hiltunen Thoren M."/>
            <person name="Johannesson H."/>
        </authorList>
    </citation>
    <scope>NUCLEOTIDE SEQUENCE [LARGE SCALE GENOMIC DNA]</scope>
    <source>
        <strain evidence="2">CBS 340.73</strain>
    </source>
</reference>
<name>A0AAN6S7B0_9PEZI</name>
<keyword evidence="2" id="KW-1185">Reference proteome</keyword>
<gene>
    <name evidence="1" type="ORF">QBC46DRAFT_244030</name>
</gene>
<comment type="caution">
    <text evidence="1">The sequence shown here is derived from an EMBL/GenBank/DDBJ whole genome shotgun (WGS) entry which is preliminary data.</text>
</comment>
<organism evidence="1 2">
    <name type="scientific">Diplogelasinospora grovesii</name>
    <dbReference type="NCBI Taxonomy" id="303347"/>
    <lineage>
        <taxon>Eukaryota</taxon>
        <taxon>Fungi</taxon>
        <taxon>Dikarya</taxon>
        <taxon>Ascomycota</taxon>
        <taxon>Pezizomycotina</taxon>
        <taxon>Sordariomycetes</taxon>
        <taxon>Sordariomycetidae</taxon>
        <taxon>Sordariales</taxon>
        <taxon>Diplogelasinosporaceae</taxon>
        <taxon>Diplogelasinospora</taxon>
    </lineage>
</organism>
<feature type="non-terminal residue" evidence="1">
    <location>
        <position position="157"/>
    </location>
</feature>
<evidence type="ECO:0000313" key="2">
    <source>
        <dbReference type="Proteomes" id="UP001303473"/>
    </source>
</evidence>
<evidence type="ECO:0000313" key="1">
    <source>
        <dbReference type="EMBL" id="KAK3943129.1"/>
    </source>
</evidence>